<dbReference type="AlphaFoldDB" id="A0A7C4FEA0"/>
<protein>
    <submittedName>
        <fullName evidence="2">Carboxypeptidase regulatory-like domain-containing protein</fullName>
    </submittedName>
</protein>
<reference evidence="2" key="1">
    <citation type="journal article" date="2020" name="mSystems">
        <title>Genome- and Community-Level Interaction Insights into Carbon Utilization and Element Cycling Functions of Hydrothermarchaeota in Hydrothermal Sediment.</title>
        <authorList>
            <person name="Zhou Z."/>
            <person name="Liu Y."/>
            <person name="Xu W."/>
            <person name="Pan J."/>
            <person name="Luo Z.H."/>
            <person name="Li M."/>
        </authorList>
    </citation>
    <scope>NUCLEOTIDE SEQUENCE [LARGE SCALE GENOMIC DNA]</scope>
    <source>
        <strain evidence="2">SpSt-735</strain>
    </source>
</reference>
<keyword evidence="2" id="KW-0645">Protease</keyword>
<keyword evidence="1" id="KW-0812">Transmembrane</keyword>
<dbReference type="SUPFAM" id="SSF49478">
    <property type="entry name" value="Cna protein B-type domain"/>
    <property type="match status" value="1"/>
</dbReference>
<dbReference type="Pfam" id="PF13620">
    <property type="entry name" value="CarboxypepD_reg"/>
    <property type="match status" value="1"/>
</dbReference>
<keyword evidence="2" id="KW-0378">Hydrolase</keyword>
<proteinExistence type="predicted"/>
<accession>A0A7C4FEA0</accession>
<dbReference type="GO" id="GO:0004180">
    <property type="term" value="F:carboxypeptidase activity"/>
    <property type="evidence" value="ECO:0007669"/>
    <property type="project" value="UniProtKB-KW"/>
</dbReference>
<evidence type="ECO:0000256" key="1">
    <source>
        <dbReference type="SAM" id="Phobius"/>
    </source>
</evidence>
<feature type="transmembrane region" description="Helical" evidence="1">
    <location>
        <begin position="598"/>
        <end position="622"/>
    </location>
</feature>
<dbReference type="Gene3D" id="2.60.40.1120">
    <property type="entry name" value="Carboxypeptidase-like, regulatory domain"/>
    <property type="match status" value="1"/>
</dbReference>
<keyword evidence="1" id="KW-1133">Transmembrane helix</keyword>
<comment type="caution">
    <text evidence="2">The sequence shown here is derived from an EMBL/GenBank/DDBJ whole genome shotgun (WGS) entry which is preliminary data.</text>
</comment>
<keyword evidence="1" id="KW-0472">Membrane</keyword>
<evidence type="ECO:0000313" key="2">
    <source>
        <dbReference type="EMBL" id="HGI43052.1"/>
    </source>
</evidence>
<keyword evidence="2" id="KW-0121">Carboxypeptidase</keyword>
<name>A0A7C4FEA0_THEPE</name>
<dbReference type="EMBL" id="DTFI01000046">
    <property type="protein sequence ID" value="HGI43052.1"/>
    <property type="molecule type" value="Genomic_DNA"/>
</dbReference>
<organism evidence="2">
    <name type="scientific">Thermofilum pendens</name>
    <dbReference type="NCBI Taxonomy" id="2269"/>
    <lineage>
        <taxon>Archaea</taxon>
        <taxon>Thermoproteota</taxon>
        <taxon>Thermoprotei</taxon>
        <taxon>Thermofilales</taxon>
        <taxon>Thermofilaceae</taxon>
        <taxon>Thermofilum</taxon>
    </lineage>
</organism>
<gene>
    <name evidence="2" type="ORF">ENV17_01525</name>
</gene>
<sequence length="636" mass="68430">MKVKLVLGFLLACLALTAVLAVPSLQVPAFYARADLLVTVEETYELDFSSKSVITLMSASPLPGFTLDRFVVIFEGGAPQGVQPLKYDKKSERMGVLESVLSYNGEVSLGSNGYNGTCKVRTLTVMRRTTWYPLSGSIEVDTSEFTGTGFKDVTLKITLDNYAPYAVKQVLGPEGENLLDIKSQEALGAGVVKVDPKHVEIKTSRIGFGKYTVKVERNDAYILPSAMLVIEEDFIEQTLPAKGSKTLALRAKAGWKPLGWIIVAYSVAPGPLDNNYVQVEGDLANFVAEKKDEFEVRGASLLIPPLLLHYWIRAYLVYGNTVKVTNLGKHDVQLLAIPVYFREAGTWTSKGVEITVSQKDLGAAYAAFLVVQVPVLARIKSVTLPSGITVTGFENYTASWDGEWRTIIVEDHEVAVQVKNGAKVDEGVYTIAVEWSPLRIKPVDAKSRAVAGAEVTVEGPLKISGVTGVDGVATVKIYAPGVYRVAVKYKGSTAGEIVLGTLMEQEITIPCALYDLQVNVKTALGSPVTGAQVTVSGQSGYTQSLETDDNGRVFFTQLPEGTYVVKAEYKGVSAQQTVSLSTDTVLDVNMGILFELPLLGPVTATTAAAVGVASALVAGAAFSRSKRKEEAEIELE</sequence>